<comment type="caution">
    <text evidence="1">The sequence shown here is derived from an EMBL/GenBank/DDBJ whole genome shotgun (WGS) entry which is preliminary data.</text>
</comment>
<reference evidence="1" key="1">
    <citation type="submission" date="2021-06" db="EMBL/GenBank/DDBJ databases">
        <authorList>
            <person name="Kallberg Y."/>
            <person name="Tangrot J."/>
            <person name="Rosling A."/>
        </authorList>
    </citation>
    <scope>NUCLEOTIDE SEQUENCE</scope>
    <source>
        <strain evidence="1">87-6 pot B 2015</strain>
    </source>
</reference>
<keyword evidence="2" id="KW-1185">Reference proteome</keyword>
<proteinExistence type="predicted"/>
<protein>
    <submittedName>
        <fullName evidence="1">3648_t:CDS:1</fullName>
    </submittedName>
</protein>
<dbReference type="EMBL" id="CAJVPP010000304">
    <property type="protein sequence ID" value="CAG8467434.1"/>
    <property type="molecule type" value="Genomic_DNA"/>
</dbReference>
<evidence type="ECO:0000313" key="2">
    <source>
        <dbReference type="Proteomes" id="UP000789375"/>
    </source>
</evidence>
<name>A0A9N8W046_FUNMO</name>
<dbReference type="Proteomes" id="UP000789375">
    <property type="component" value="Unassembled WGS sequence"/>
</dbReference>
<evidence type="ECO:0000313" key="1">
    <source>
        <dbReference type="EMBL" id="CAG8467434.1"/>
    </source>
</evidence>
<gene>
    <name evidence="1" type="ORF">FMOSSE_LOCUS2345</name>
</gene>
<organism evidence="1 2">
    <name type="scientific">Funneliformis mosseae</name>
    <name type="common">Endomycorrhizal fungus</name>
    <name type="synonym">Glomus mosseae</name>
    <dbReference type="NCBI Taxonomy" id="27381"/>
    <lineage>
        <taxon>Eukaryota</taxon>
        <taxon>Fungi</taxon>
        <taxon>Fungi incertae sedis</taxon>
        <taxon>Mucoromycota</taxon>
        <taxon>Glomeromycotina</taxon>
        <taxon>Glomeromycetes</taxon>
        <taxon>Glomerales</taxon>
        <taxon>Glomeraceae</taxon>
        <taxon>Funneliformis</taxon>
    </lineage>
</organism>
<sequence>MNELSSEVKELTPSRRIKKPLYATVASWVKRAWDNINIDLIKKSFKCCSEDNLIFDYDILKNKTKKARQTIYIDEEEESQSEEVNDDNIKFDDINEFTE</sequence>
<accession>A0A9N8W046</accession>
<dbReference type="AlphaFoldDB" id="A0A9N8W046"/>